<comment type="caution">
    <text evidence="1">The sequence shown here is derived from an EMBL/GenBank/DDBJ whole genome shotgun (WGS) entry which is preliminary data.</text>
</comment>
<gene>
    <name evidence="1" type="ORF">RF55_14263</name>
</gene>
<evidence type="ECO:0000313" key="2">
    <source>
        <dbReference type="Proteomes" id="UP000036403"/>
    </source>
</evidence>
<keyword evidence="1" id="KW-0548">Nucleotidyltransferase</keyword>
<proteinExistence type="predicted"/>
<keyword evidence="1" id="KW-0695">RNA-directed DNA polymerase</keyword>
<keyword evidence="1" id="KW-0378">Hydrolase</keyword>
<dbReference type="GO" id="GO:0004519">
    <property type="term" value="F:endonuclease activity"/>
    <property type="evidence" value="ECO:0007669"/>
    <property type="project" value="UniProtKB-KW"/>
</dbReference>
<dbReference type="EMBL" id="LBMM01011686">
    <property type="protein sequence ID" value="KMQ86695.1"/>
    <property type="molecule type" value="Genomic_DNA"/>
</dbReference>
<dbReference type="Proteomes" id="UP000036403">
    <property type="component" value="Unassembled WGS sequence"/>
</dbReference>
<dbReference type="OrthoDB" id="7453508at2759"/>
<keyword evidence="2" id="KW-1185">Reference proteome</keyword>
<evidence type="ECO:0000313" key="1">
    <source>
        <dbReference type="EMBL" id="KMQ86695.1"/>
    </source>
</evidence>
<dbReference type="PaxDb" id="67767-A0A0J7N217"/>
<protein>
    <submittedName>
        <fullName evidence="1">Endonuclease-reverse transcriptase</fullName>
    </submittedName>
</protein>
<sequence>MKEELNSAVRETDVRVPRLDRRKPWISDATWEVIKKRKYIKTQDLTRDNSEAYNEYGKLIKKECRRDKESYLNNICRDRKTFQQK</sequence>
<keyword evidence="1" id="KW-0808">Transferase</keyword>
<keyword evidence="1" id="KW-0540">Nuclease</keyword>
<keyword evidence="1" id="KW-0255">Endonuclease</keyword>
<name>A0A0J7N217_LASNI</name>
<dbReference type="GO" id="GO:0003964">
    <property type="term" value="F:RNA-directed DNA polymerase activity"/>
    <property type="evidence" value="ECO:0007669"/>
    <property type="project" value="UniProtKB-KW"/>
</dbReference>
<accession>A0A0J7N217</accession>
<reference evidence="1 2" key="1">
    <citation type="submission" date="2015-04" db="EMBL/GenBank/DDBJ databases">
        <title>Lasius niger genome sequencing.</title>
        <authorList>
            <person name="Konorov E.A."/>
            <person name="Nikitin M.A."/>
            <person name="Kirill M.V."/>
            <person name="Chang P."/>
        </authorList>
    </citation>
    <scope>NUCLEOTIDE SEQUENCE [LARGE SCALE GENOMIC DNA]</scope>
    <source>
        <tissue evidence="1">Whole</tissue>
    </source>
</reference>
<organism evidence="1 2">
    <name type="scientific">Lasius niger</name>
    <name type="common">Black garden ant</name>
    <dbReference type="NCBI Taxonomy" id="67767"/>
    <lineage>
        <taxon>Eukaryota</taxon>
        <taxon>Metazoa</taxon>
        <taxon>Ecdysozoa</taxon>
        <taxon>Arthropoda</taxon>
        <taxon>Hexapoda</taxon>
        <taxon>Insecta</taxon>
        <taxon>Pterygota</taxon>
        <taxon>Neoptera</taxon>
        <taxon>Endopterygota</taxon>
        <taxon>Hymenoptera</taxon>
        <taxon>Apocrita</taxon>
        <taxon>Aculeata</taxon>
        <taxon>Formicoidea</taxon>
        <taxon>Formicidae</taxon>
        <taxon>Formicinae</taxon>
        <taxon>Lasius</taxon>
        <taxon>Lasius</taxon>
    </lineage>
</organism>
<dbReference type="AlphaFoldDB" id="A0A0J7N217"/>